<dbReference type="GO" id="GO:0019941">
    <property type="term" value="P:modification-dependent protein catabolic process"/>
    <property type="evidence" value="ECO:0007669"/>
    <property type="project" value="InterPro"/>
</dbReference>
<accession>A0A330L141</accession>
<dbReference type="GO" id="GO:0005524">
    <property type="term" value="F:ATP binding"/>
    <property type="evidence" value="ECO:0007669"/>
    <property type="project" value="TreeGrafter"/>
</dbReference>
<dbReference type="GO" id="GO:0008233">
    <property type="term" value="F:peptidase activity"/>
    <property type="evidence" value="ECO:0007669"/>
    <property type="project" value="TreeGrafter"/>
</dbReference>
<reference evidence="2" key="1">
    <citation type="submission" date="2018-04" db="EMBL/GenBank/DDBJ databases">
        <authorList>
            <person name="Lucker S."/>
            <person name="Sakoula D."/>
        </authorList>
    </citation>
    <scope>NUCLEOTIDE SEQUENCE [LARGE SCALE GENOMIC DNA]</scope>
</reference>
<evidence type="ECO:0000313" key="1">
    <source>
        <dbReference type="EMBL" id="SPP63455.1"/>
    </source>
</evidence>
<protein>
    <submittedName>
        <fullName evidence="1">Pup deamidase/depupylase</fullName>
        <ecNumber evidence="1">3.4.-.-</ecNumber>
        <ecNumber evidence="1">3.5.1.-</ecNumber>
    </submittedName>
</protein>
<dbReference type="EC" id="3.5.1.-" evidence="1"/>
<dbReference type="RefSeq" id="WP_245924366.1">
    <property type="nucleotide sequence ID" value="NZ_OUNR01000001.1"/>
</dbReference>
<evidence type="ECO:0000313" key="2">
    <source>
        <dbReference type="Proteomes" id="UP000248168"/>
    </source>
</evidence>
<dbReference type="GO" id="GO:0070490">
    <property type="term" value="P:protein pupylation"/>
    <property type="evidence" value="ECO:0007669"/>
    <property type="project" value="TreeGrafter"/>
</dbReference>
<dbReference type="AlphaFoldDB" id="A0A330L141"/>
<dbReference type="EMBL" id="OUNR01000001">
    <property type="protein sequence ID" value="SPP63455.1"/>
    <property type="molecule type" value="Genomic_DNA"/>
</dbReference>
<dbReference type="GO" id="GO:0010498">
    <property type="term" value="P:proteasomal protein catabolic process"/>
    <property type="evidence" value="ECO:0007669"/>
    <property type="project" value="InterPro"/>
</dbReference>
<keyword evidence="1" id="KW-0378">Hydrolase</keyword>
<dbReference type="Pfam" id="PF03136">
    <property type="entry name" value="Pup_ligase"/>
    <property type="match status" value="1"/>
</dbReference>
<proteinExistence type="predicted"/>
<dbReference type="InParanoid" id="A0A330L141"/>
<sequence length="509" mass="57752">MMRLFGIETEYGITREDLDEVDPVVESMELVRAHLTASFERRWDYGGEDPHDDARGFRVSGLQQDKEEDDFAKIDAHRPFSFHEMKSDLVLPNGARFYNDHTHPEYSSPECRTLRDLLAHDRAGERVVQRAAERRNRTLGGPHVQLYKNNTDLHGHSYGCHDNYLVSRSIPFPQLVAGLLPFLVSRQVIAGAGKVGIEAQESGFVPGQYQLSQRADFMETDLSVDTMHNRPILNTRDEPHADREKYRRLHLIIGDANMCEYATALKVGTTQLVLDLIDRGGVPAIELADPVSAVKQISRDPDLKATVRQKQGPALSGVEIQEQYYTAARRMLAGADAETDWVLREWGETLRLLTQDRSQLVGKLDWVTKLWLLETFVQEERIGWDDPWLASLDLEYHNVNADRGLYLGLEAEGKAWRMTTEADIEQALSAGPHDTRGGLRGLCVRRFPDQIASMQWERIQFSGRLKRKTLEMGDLFNPTEVRACAEIFERAASPADAVAAWEIRKESQS</sequence>
<name>A0A330L141_9BACT</name>
<keyword evidence="2" id="KW-1185">Reference proteome</keyword>
<dbReference type="GO" id="GO:0016811">
    <property type="term" value="F:hydrolase activity, acting on carbon-nitrogen (but not peptide) bonds, in linear amides"/>
    <property type="evidence" value="ECO:0007669"/>
    <property type="project" value="TreeGrafter"/>
</dbReference>
<dbReference type="InterPro" id="IPR004347">
    <property type="entry name" value="Pup_ligase/deamidase"/>
</dbReference>
<organism evidence="1 2">
    <name type="scientific">Nitrospira lenta</name>
    <dbReference type="NCBI Taxonomy" id="1436998"/>
    <lineage>
        <taxon>Bacteria</taxon>
        <taxon>Pseudomonadati</taxon>
        <taxon>Nitrospirota</taxon>
        <taxon>Nitrospiria</taxon>
        <taxon>Nitrospirales</taxon>
        <taxon>Nitrospiraceae</taxon>
        <taxon>Nitrospira</taxon>
    </lineage>
</organism>
<dbReference type="PANTHER" id="PTHR42307:SF2">
    <property type="entry name" value="PUP DEAMIDASE_DEPUPYLASE"/>
    <property type="match status" value="1"/>
</dbReference>
<gene>
    <name evidence="1" type="primary">dop</name>
    <name evidence="1" type="ORF">NITLEN_10541</name>
</gene>
<dbReference type="EC" id="3.4.-.-" evidence="1"/>
<dbReference type="PANTHER" id="PTHR42307">
    <property type="entry name" value="PUP DEAMIDASE/DEPUPYLASE"/>
    <property type="match status" value="1"/>
</dbReference>
<dbReference type="Proteomes" id="UP000248168">
    <property type="component" value="Unassembled WGS sequence"/>
</dbReference>